<evidence type="ECO:0000313" key="3">
    <source>
        <dbReference type="EMBL" id="GMN53537.1"/>
    </source>
</evidence>
<dbReference type="InterPro" id="IPR046848">
    <property type="entry name" value="E_motif"/>
</dbReference>
<sequence>MTHYCTVSISSICGTIKQLLSKGLYYQILQFYKEQVHPAALHANLSILPSIVKASATSPGQYLCSGLQLHCVALKSGCSSDTVFSNSLITMYAKSSISEAAHKVFDEMPRRDIVSWSSIINCNLQNGHFPKALKMLSEMYLHGFVPKPELMASIISFCARTKELRLGREIHALVVTDRRIQESAFLSTALVDFYFKCHHSLMAFNVFNLMAEKNEVTWTTIISGCAASLNFSMAMHCLQAMQVEGVSPNRVTVMSILPVYAELGYIKHGKVIHAYAIRRDFHSDPHFLAALVHMYSKCEGASPASKLIFERSTARDVVLWSSIIGSYSQHGHEAKAVKLFNQMQVEGTKPNSVTLLALISASTSLSSLDLSREVHSYALKYGLNLDIFISNALINMYGKCGCINSAQQIFMEMSNRDSVSWSTIIGAYGLHGCGEQALRLFHEMQKAGVEADKITVLAVLSACGHAGLVEEGQKIFHHASRGSKEIPWTLEHYACYIDLLGRAGKLEDACEVARTMPMEANPKIWSSLISSCKLHGRLEVAELLAHQLLKSEPESAANYTLLSMVYAEKGNWLAVEEVRRTMKLQGVKKCYSFSRI</sequence>
<feature type="repeat" description="PPR" evidence="2">
    <location>
        <begin position="214"/>
        <end position="248"/>
    </location>
</feature>
<dbReference type="InterPro" id="IPR002885">
    <property type="entry name" value="PPR_rpt"/>
</dbReference>
<evidence type="ECO:0000313" key="4">
    <source>
        <dbReference type="Proteomes" id="UP001187192"/>
    </source>
</evidence>
<name>A0AA88AI90_FICCA</name>
<dbReference type="Pfam" id="PF13812">
    <property type="entry name" value="PPR_3"/>
    <property type="match status" value="1"/>
</dbReference>
<gene>
    <name evidence="3" type="ORF">TIFTF001_022676</name>
</gene>
<dbReference type="InterPro" id="IPR011990">
    <property type="entry name" value="TPR-like_helical_dom_sf"/>
</dbReference>
<dbReference type="Pfam" id="PF20431">
    <property type="entry name" value="E_motif"/>
    <property type="match status" value="1"/>
</dbReference>
<comment type="caution">
    <text evidence="3">The sequence shown here is derived from an EMBL/GenBank/DDBJ whole genome shotgun (WGS) entry which is preliminary data.</text>
</comment>
<dbReference type="NCBIfam" id="TIGR00756">
    <property type="entry name" value="PPR"/>
    <property type="match status" value="4"/>
</dbReference>
<accession>A0AA88AI90</accession>
<dbReference type="FunFam" id="1.25.40.10:FF:000090">
    <property type="entry name" value="Pentatricopeptide repeat-containing protein, chloroplastic"/>
    <property type="match status" value="1"/>
</dbReference>
<dbReference type="Pfam" id="PF01535">
    <property type="entry name" value="PPR"/>
    <property type="match status" value="3"/>
</dbReference>
<dbReference type="GO" id="GO:0003729">
    <property type="term" value="F:mRNA binding"/>
    <property type="evidence" value="ECO:0007669"/>
    <property type="project" value="UniProtKB-ARBA"/>
</dbReference>
<dbReference type="PANTHER" id="PTHR47926">
    <property type="entry name" value="PENTATRICOPEPTIDE REPEAT-CONTAINING PROTEIN"/>
    <property type="match status" value="1"/>
</dbReference>
<dbReference type="Proteomes" id="UP001187192">
    <property type="component" value="Unassembled WGS sequence"/>
</dbReference>
<evidence type="ECO:0000256" key="2">
    <source>
        <dbReference type="PROSITE-ProRule" id="PRU00708"/>
    </source>
</evidence>
<dbReference type="SUPFAM" id="SSF48452">
    <property type="entry name" value="TPR-like"/>
    <property type="match status" value="1"/>
</dbReference>
<dbReference type="InterPro" id="IPR046960">
    <property type="entry name" value="PPR_At4g14850-like_plant"/>
</dbReference>
<proteinExistence type="predicted"/>
<dbReference type="Pfam" id="PF13041">
    <property type="entry name" value="PPR_2"/>
    <property type="match status" value="2"/>
</dbReference>
<feature type="repeat" description="PPR" evidence="2">
    <location>
        <begin position="386"/>
        <end position="416"/>
    </location>
</feature>
<dbReference type="FunFam" id="1.25.40.10:FF:000073">
    <property type="entry name" value="Pentatricopeptide repeat-containing protein chloroplastic"/>
    <property type="match status" value="1"/>
</dbReference>
<feature type="repeat" description="PPR" evidence="2">
    <location>
        <begin position="316"/>
        <end position="350"/>
    </location>
</feature>
<evidence type="ECO:0000256" key="1">
    <source>
        <dbReference type="ARBA" id="ARBA00022737"/>
    </source>
</evidence>
<feature type="repeat" description="PPR" evidence="2">
    <location>
        <begin position="417"/>
        <end position="451"/>
    </location>
</feature>
<dbReference type="EMBL" id="BTGU01000047">
    <property type="protein sequence ID" value="GMN53537.1"/>
    <property type="molecule type" value="Genomic_DNA"/>
</dbReference>
<feature type="repeat" description="PPR" evidence="2">
    <location>
        <begin position="112"/>
        <end position="146"/>
    </location>
</feature>
<protein>
    <recommendedName>
        <fullName evidence="5">Pentatricopeptide repeat-containing protein</fullName>
    </recommendedName>
</protein>
<dbReference type="Gene3D" id="1.25.40.10">
    <property type="entry name" value="Tetratricopeptide repeat domain"/>
    <property type="match status" value="4"/>
</dbReference>
<keyword evidence="4" id="KW-1185">Reference proteome</keyword>
<keyword evidence="1" id="KW-0677">Repeat</keyword>
<dbReference type="AlphaFoldDB" id="A0AA88AI90"/>
<organism evidence="3 4">
    <name type="scientific">Ficus carica</name>
    <name type="common">Common fig</name>
    <dbReference type="NCBI Taxonomy" id="3494"/>
    <lineage>
        <taxon>Eukaryota</taxon>
        <taxon>Viridiplantae</taxon>
        <taxon>Streptophyta</taxon>
        <taxon>Embryophyta</taxon>
        <taxon>Tracheophyta</taxon>
        <taxon>Spermatophyta</taxon>
        <taxon>Magnoliopsida</taxon>
        <taxon>eudicotyledons</taxon>
        <taxon>Gunneridae</taxon>
        <taxon>Pentapetalae</taxon>
        <taxon>rosids</taxon>
        <taxon>fabids</taxon>
        <taxon>Rosales</taxon>
        <taxon>Moraceae</taxon>
        <taxon>Ficeae</taxon>
        <taxon>Ficus</taxon>
    </lineage>
</organism>
<dbReference type="PROSITE" id="PS51375">
    <property type="entry name" value="PPR"/>
    <property type="match status" value="5"/>
</dbReference>
<evidence type="ECO:0008006" key="5">
    <source>
        <dbReference type="Google" id="ProtNLM"/>
    </source>
</evidence>
<reference evidence="3" key="1">
    <citation type="submission" date="2023-07" db="EMBL/GenBank/DDBJ databases">
        <title>draft genome sequence of fig (Ficus carica).</title>
        <authorList>
            <person name="Takahashi T."/>
            <person name="Nishimura K."/>
        </authorList>
    </citation>
    <scope>NUCLEOTIDE SEQUENCE</scope>
</reference>
<dbReference type="GO" id="GO:0009451">
    <property type="term" value="P:RNA modification"/>
    <property type="evidence" value="ECO:0007669"/>
    <property type="project" value="InterPro"/>
</dbReference>